<feature type="binding site" evidence="2">
    <location>
        <begin position="382"/>
        <end position="389"/>
    </location>
    <ligand>
        <name>substrate</name>
    </ligand>
</feature>
<feature type="active site" description="Proton donor/acceptor" evidence="1">
    <location>
        <position position="468"/>
    </location>
</feature>
<dbReference type="InterPro" id="IPR029033">
    <property type="entry name" value="His_PPase_superfam"/>
</dbReference>
<dbReference type="InterPro" id="IPR013078">
    <property type="entry name" value="His_Pase_superF_clade-1"/>
</dbReference>
<feature type="active site" description="Tele-phosphohistidine intermediate" evidence="1">
    <location>
        <position position="383"/>
    </location>
</feature>
<sequence length="617" mass="68814">METIVVDGVNRMGNAMVEWFDNQTRGSSLGFGTSRPSASLVDIRDPFGLGSTNSLRGSDFEPIGWDTSSTQSLSRLDSESILSGFGSELDDSTRERPHGEVTGNPPPPDCVVIRANRDKAPPTPPVSTRKGASSARRSASTGSEKAHQSIHDTKGEVTGTVGDSGTEKVYVSYNKAEGPGRRTAQTEEGSPKGGGWRDNSKERTWVADDDSPADDNGVDPLSILSKGGSLGSGGDNDEPTWAASGESPASNGGDRLSIRSKGRASFRKKWMRTIAEDNNRGDCLHQQSNPSDSSSIRDFQCPLPHQRPKTNYTALHWLLKFRSKKNRFVISGADGISALLTKRYHALILDEDAVTNIHASMLSRTRVLLNPVNRVNRIICVRHGESLGNVDDKTYGRIADWKIPLSDLGREEARDAGRRLAKLLGPDQRFVVYHSPYKRATETCYEMLKALPADAVIGSIREEPRIVEQQFGNFQNYEEIQNFRDERVKFGRFFYRFPSGEAGMDVYSRVTSFISTINRDASLLRQEGYDMDKVNVLIVTHGLTLRLFLMRWFQISVEEFEDMYNPDNGFMAVMERKESECGRKQFYELTEESAQHLRIKTRVTSWAAPLEERHKGR</sequence>
<gene>
    <name evidence="4" type="ORF">SEMRO_3235_G345740.1</name>
</gene>
<evidence type="ECO:0000256" key="1">
    <source>
        <dbReference type="PIRSR" id="PIRSR613078-1"/>
    </source>
</evidence>
<dbReference type="CDD" id="cd07067">
    <property type="entry name" value="HP_PGM_like"/>
    <property type="match status" value="1"/>
</dbReference>
<evidence type="ECO:0000256" key="2">
    <source>
        <dbReference type="PIRSR" id="PIRSR613078-2"/>
    </source>
</evidence>
<feature type="compositionally biased region" description="Basic and acidic residues" evidence="3">
    <location>
        <begin position="144"/>
        <end position="155"/>
    </location>
</feature>
<dbReference type="PANTHER" id="PTHR46192">
    <property type="entry name" value="BROAD-RANGE ACID PHOSPHATASE DET1"/>
    <property type="match status" value="1"/>
</dbReference>
<dbReference type="SUPFAM" id="SSF53254">
    <property type="entry name" value="Phosphoglycerate mutase-like"/>
    <property type="match status" value="1"/>
</dbReference>
<evidence type="ECO:0000313" key="4">
    <source>
        <dbReference type="EMBL" id="CAB9531099.1"/>
    </source>
</evidence>
<dbReference type="InterPro" id="IPR052765">
    <property type="entry name" value="PGM-Related"/>
</dbReference>
<dbReference type="AlphaFoldDB" id="A0A9N8F3T1"/>
<dbReference type="SMART" id="SM00855">
    <property type="entry name" value="PGAM"/>
    <property type="match status" value="1"/>
</dbReference>
<feature type="compositionally biased region" description="Acidic residues" evidence="3">
    <location>
        <begin position="207"/>
        <end position="217"/>
    </location>
</feature>
<protein>
    <submittedName>
        <fullName evidence="4">Mutase-like protein</fullName>
    </submittedName>
</protein>
<dbReference type="Gene3D" id="3.40.50.1240">
    <property type="entry name" value="Phosphoglycerate mutase-like"/>
    <property type="match status" value="1"/>
</dbReference>
<feature type="region of interest" description="Disordered" evidence="3">
    <location>
        <begin position="51"/>
        <end position="262"/>
    </location>
</feature>
<evidence type="ECO:0000256" key="3">
    <source>
        <dbReference type="SAM" id="MobiDB-lite"/>
    </source>
</evidence>
<reference evidence="4" key="1">
    <citation type="submission" date="2020-06" db="EMBL/GenBank/DDBJ databases">
        <authorList>
            <consortium name="Plant Systems Biology data submission"/>
        </authorList>
    </citation>
    <scope>NUCLEOTIDE SEQUENCE</scope>
    <source>
        <strain evidence="4">D6</strain>
    </source>
</reference>
<evidence type="ECO:0000313" key="5">
    <source>
        <dbReference type="Proteomes" id="UP001153069"/>
    </source>
</evidence>
<comment type="caution">
    <text evidence="4">The sequence shown here is derived from an EMBL/GenBank/DDBJ whole genome shotgun (WGS) entry which is preliminary data.</text>
</comment>
<organism evidence="4 5">
    <name type="scientific">Seminavis robusta</name>
    <dbReference type="NCBI Taxonomy" id="568900"/>
    <lineage>
        <taxon>Eukaryota</taxon>
        <taxon>Sar</taxon>
        <taxon>Stramenopiles</taxon>
        <taxon>Ochrophyta</taxon>
        <taxon>Bacillariophyta</taxon>
        <taxon>Bacillariophyceae</taxon>
        <taxon>Bacillariophycidae</taxon>
        <taxon>Naviculales</taxon>
        <taxon>Naviculaceae</taxon>
        <taxon>Seminavis</taxon>
    </lineage>
</organism>
<keyword evidence="5" id="KW-1185">Reference proteome</keyword>
<feature type="compositionally biased region" description="Polar residues" evidence="3">
    <location>
        <begin position="66"/>
        <end position="75"/>
    </location>
</feature>
<dbReference type="OrthoDB" id="10261749at2759"/>
<dbReference type="Proteomes" id="UP001153069">
    <property type="component" value="Unassembled WGS sequence"/>
</dbReference>
<proteinExistence type="predicted"/>
<dbReference type="Pfam" id="PF00300">
    <property type="entry name" value="His_Phos_1"/>
    <property type="match status" value="1"/>
</dbReference>
<feature type="compositionally biased region" description="Low complexity" evidence="3">
    <location>
        <begin position="127"/>
        <end position="143"/>
    </location>
</feature>
<accession>A0A9N8F3T1</accession>
<name>A0A9N8F3T1_9STRA</name>
<dbReference type="EMBL" id="CAICTM010003233">
    <property type="protein sequence ID" value="CAB9531099.1"/>
    <property type="molecule type" value="Genomic_DNA"/>
</dbReference>
<feature type="binding site" evidence="2">
    <location>
        <position position="439"/>
    </location>
    <ligand>
        <name>substrate</name>
    </ligand>
</feature>